<feature type="transmembrane region" description="Helical" evidence="8">
    <location>
        <begin position="201"/>
        <end position="217"/>
    </location>
</feature>
<feature type="transmembrane region" description="Helical" evidence="8">
    <location>
        <begin position="269"/>
        <end position="290"/>
    </location>
</feature>
<feature type="transmembrane region" description="Helical" evidence="8">
    <location>
        <begin position="162"/>
        <end position="189"/>
    </location>
</feature>
<protein>
    <recommendedName>
        <fullName evidence="11">Glycosyltransferase RgtA/B/C/D-like domain-containing protein</fullName>
    </recommendedName>
</protein>
<keyword evidence="7 8" id="KW-0472">Membrane</keyword>
<dbReference type="Proteomes" id="UP001212996">
    <property type="component" value="Unassembled WGS sequence"/>
</dbReference>
<organism evidence="9 10">
    <name type="scientific">Photorhabdus bodei</name>
    <dbReference type="NCBI Taxonomy" id="2029681"/>
    <lineage>
        <taxon>Bacteria</taxon>
        <taxon>Pseudomonadati</taxon>
        <taxon>Pseudomonadota</taxon>
        <taxon>Gammaproteobacteria</taxon>
        <taxon>Enterobacterales</taxon>
        <taxon>Morganellaceae</taxon>
        <taxon>Photorhabdus</taxon>
    </lineage>
</organism>
<keyword evidence="3" id="KW-0328">Glycosyltransferase</keyword>
<reference evidence="9" key="1">
    <citation type="submission" date="2023-01" db="EMBL/GenBank/DDBJ databases">
        <title>Genome sequencing of Photorhabdus bodei 09-20.</title>
        <authorList>
            <person name="Kalindamar S."/>
            <person name="Kumru S."/>
        </authorList>
    </citation>
    <scope>NUCLEOTIDE SEQUENCE</scope>
    <source>
        <strain evidence="9">09-20</strain>
    </source>
</reference>
<feature type="transmembrane region" description="Helical" evidence="8">
    <location>
        <begin position="311"/>
        <end position="330"/>
    </location>
</feature>
<dbReference type="EMBL" id="JAQMFO010000029">
    <property type="protein sequence ID" value="MDB6373787.1"/>
    <property type="molecule type" value="Genomic_DNA"/>
</dbReference>
<evidence type="ECO:0000256" key="6">
    <source>
        <dbReference type="ARBA" id="ARBA00022989"/>
    </source>
</evidence>
<evidence type="ECO:0000313" key="9">
    <source>
        <dbReference type="EMBL" id="MDB6373787.1"/>
    </source>
</evidence>
<keyword evidence="5 8" id="KW-0812">Transmembrane</keyword>
<dbReference type="PANTHER" id="PTHR33908:SF11">
    <property type="entry name" value="MEMBRANE PROTEIN"/>
    <property type="match status" value="1"/>
</dbReference>
<evidence type="ECO:0000256" key="2">
    <source>
        <dbReference type="ARBA" id="ARBA00022475"/>
    </source>
</evidence>
<comment type="caution">
    <text evidence="9">The sequence shown here is derived from an EMBL/GenBank/DDBJ whole genome shotgun (WGS) entry which is preliminary data.</text>
</comment>
<feature type="transmembrane region" description="Helical" evidence="8">
    <location>
        <begin position="7"/>
        <end position="28"/>
    </location>
</feature>
<proteinExistence type="predicted"/>
<feature type="transmembrane region" description="Helical" evidence="8">
    <location>
        <begin position="78"/>
        <end position="100"/>
    </location>
</feature>
<feature type="transmembrane region" description="Helical" evidence="8">
    <location>
        <begin position="364"/>
        <end position="382"/>
    </location>
</feature>
<keyword evidence="2" id="KW-1003">Cell membrane</keyword>
<name>A0AAW6BK46_9GAMM</name>
<accession>A0AAW6BK46</accession>
<keyword evidence="6 8" id="KW-1133">Transmembrane helix</keyword>
<dbReference type="AlphaFoldDB" id="A0AAW6BK46"/>
<evidence type="ECO:0000256" key="4">
    <source>
        <dbReference type="ARBA" id="ARBA00022679"/>
    </source>
</evidence>
<sequence>MNTKIVVPLCLVIFFVKLYLDAILFPGFTVDSWTYYDLSKVVFTGYEPSFIRQYQYNSLHSPSFPFFYPLLIGFMDNILNIGIYSSVILNIILLSLCAILSAKLLQRLRLQRVYFIVFAFLLLYPPFFQEVVYGRAIPLATLELLLIGYIFLSQQHLNNNKLLLLGFVFGLSILTRFEFLIIFLIFSLWVTFKEKTSIGKLLFMIFPLISIVIWAFYSEYYFNTLWVTENSKLLVMPPHISILDYKPNLEENTYLEIIKNIITKELRTITAFTVWGVFTPLIIIFFYLTLKKISKKTNASSIKINSKKNNKLAFLILAIISVVPVIGLTGYTDGRYFFNVYLFIIIFLLNIMKGNINKHNKVKIVKICLIYIILISSAWTIGRTMKKTTADNNTPEYISEIDRQGIAKCITTRNIKRILFITKNGFEQVSVSENAINSKALFFLSPSNIDSNNIDDFVKQHAIDAIYTKEPILTHSNTTQCNNNLYILIK</sequence>
<evidence type="ECO:0000256" key="7">
    <source>
        <dbReference type="ARBA" id="ARBA00023136"/>
    </source>
</evidence>
<gene>
    <name evidence="9" type="ORF">PH362_18090</name>
</gene>
<evidence type="ECO:0000256" key="3">
    <source>
        <dbReference type="ARBA" id="ARBA00022676"/>
    </source>
</evidence>
<evidence type="ECO:0008006" key="11">
    <source>
        <dbReference type="Google" id="ProtNLM"/>
    </source>
</evidence>
<dbReference type="GO" id="GO:0009103">
    <property type="term" value="P:lipopolysaccharide biosynthetic process"/>
    <property type="evidence" value="ECO:0007669"/>
    <property type="project" value="UniProtKB-ARBA"/>
</dbReference>
<evidence type="ECO:0000256" key="5">
    <source>
        <dbReference type="ARBA" id="ARBA00022692"/>
    </source>
</evidence>
<dbReference type="RefSeq" id="WP_271867151.1">
    <property type="nucleotide sequence ID" value="NZ_JAQMFO010000029.1"/>
</dbReference>
<evidence type="ECO:0000313" key="10">
    <source>
        <dbReference type="Proteomes" id="UP001212996"/>
    </source>
</evidence>
<comment type="subcellular location">
    <subcellularLocation>
        <location evidence="1">Cell membrane</location>
        <topology evidence="1">Multi-pass membrane protein</topology>
    </subcellularLocation>
</comment>
<dbReference type="GO" id="GO:0005886">
    <property type="term" value="C:plasma membrane"/>
    <property type="evidence" value="ECO:0007669"/>
    <property type="project" value="UniProtKB-SubCell"/>
</dbReference>
<keyword evidence="4" id="KW-0808">Transferase</keyword>
<feature type="transmembrane region" description="Helical" evidence="8">
    <location>
        <begin position="112"/>
        <end position="128"/>
    </location>
</feature>
<dbReference type="PANTHER" id="PTHR33908">
    <property type="entry name" value="MANNOSYLTRANSFERASE YKCB-RELATED"/>
    <property type="match status" value="1"/>
</dbReference>
<evidence type="ECO:0000256" key="1">
    <source>
        <dbReference type="ARBA" id="ARBA00004651"/>
    </source>
</evidence>
<dbReference type="InterPro" id="IPR050297">
    <property type="entry name" value="LipidA_mod_glycosyltrf_83"/>
</dbReference>
<feature type="transmembrane region" description="Helical" evidence="8">
    <location>
        <begin position="336"/>
        <end position="352"/>
    </location>
</feature>
<evidence type="ECO:0000256" key="8">
    <source>
        <dbReference type="SAM" id="Phobius"/>
    </source>
</evidence>
<dbReference type="GO" id="GO:0016763">
    <property type="term" value="F:pentosyltransferase activity"/>
    <property type="evidence" value="ECO:0007669"/>
    <property type="project" value="TreeGrafter"/>
</dbReference>